<reference evidence="2" key="2">
    <citation type="submission" date="2020-09" db="EMBL/GenBank/DDBJ databases">
        <authorList>
            <person name="Sun Q."/>
            <person name="Ohkuma M."/>
        </authorList>
    </citation>
    <scope>NUCLEOTIDE SEQUENCE</scope>
    <source>
        <strain evidence="2">JCM 3090</strain>
    </source>
</reference>
<proteinExistence type="predicted"/>
<accession>A0A8J3BAC4</accession>
<keyword evidence="3" id="KW-1185">Reference proteome</keyword>
<sequence length="106" mass="10621">MQLDAALTRAAATLAIHRPDPCGWCAGCLDDAARLAAAPCPAARRAAAVLAVPGRHTAAAPTAATRAGDGADSSASAPGRRRLATRSTPPAHLRLLPTTTSPGGHR</sequence>
<dbReference type="Proteomes" id="UP000649739">
    <property type="component" value="Unassembled WGS sequence"/>
</dbReference>
<protein>
    <submittedName>
        <fullName evidence="2">Uncharacterized protein</fullName>
    </submittedName>
</protein>
<evidence type="ECO:0000256" key="1">
    <source>
        <dbReference type="SAM" id="MobiDB-lite"/>
    </source>
</evidence>
<reference evidence="2" key="1">
    <citation type="journal article" date="2014" name="Int. J. Syst. Evol. Microbiol.">
        <title>Complete genome sequence of Corynebacterium casei LMG S-19264T (=DSM 44701T), isolated from a smear-ripened cheese.</title>
        <authorList>
            <consortium name="US DOE Joint Genome Institute (JGI-PGF)"/>
            <person name="Walter F."/>
            <person name="Albersmeier A."/>
            <person name="Kalinowski J."/>
            <person name="Ruckert C."/>
        </authorList>
    </citation>
    <scope>NUCLEOTIDE SEQUENCE</scope>
    <source>
        <strain evidence="2">JCM 3090</strain>
    </source>
</reference>
<evidence type="ECO:0000313" key="3">
    <source>
        <dbReference type="Proteomes" id="UP000649739"/>
    </source>
</evidence>
<comment type="caution">
    <text evidence="2">The sequence shown here is derived from an EMBL/GenBank/DDBJ whole genome shotgun (WGS) entry which is preliminary data.</text>
</comment>
<dbReference type="EMBL" id="BMQB01000003">
    <property type="protein sequence ID" value="GGJ90302.1"/>
    <property type="molecule type" value="Genomic_DNA"/>
</dbReference>
<name>A0A8J3BAC4_9ACTN</name>
<gene>
    <name evidence="2" type="ORF">GCM10010123_20130</name>
</gene>
<evidence type="ECO:0000313" key="2">
    <source>
        <dbReference type="EMBL" id="GGJ90302.1"/>
    </source>
</evidence>
<feature type="compositionally biased region" description="Polar residues" evidence="1">
    <location>
        <begin position="97"/>
        <end position="106"/>
    </location>
</feature>
<feature type="compositionally biased region" description="Low complexity" evidence="1">
    <location>
        <begin position="56"/>
        <end position="78"/>
    </location>
</feature>
<feature type="region of interest" description="Disordered" evidence="1">
    <location>
        <begin position="56"/>
        <end position="106"/>
    </location>
</feature>
<organism evidence="2 3">
    <name type="scientific">Pilimelia anulata</name>
    <dbReference type="NCBI Taxonomy" id="53371"/>
    <lineage>
        <taxon>Bacteria</taxon>
        <taxon>Bacillati</taxon>
        <taxon>Actinomycetota</taxon>
        <taxon>Actinomycetes</taxon>
        <taxon>Micromonosporales</taxon>
        <taxon>Micromonosporaceae</taxon>
        <taxon>Pilimelia</taxon>
    </lineage>
</organism>
<dbReference type="AlphaFoldDB" id="A0A8J3BAC4"/>